<accession>A0A6J4NGK1</accession>
<name>A0A6J4NGK1_9ACTN</name>
<dbReference type="EMBL" id="CADCUK010000166">
    <property type="protein sequence ID" value="CAA9387302.1"/>
    <property type="molecule type" value="Genomic_DNA"/>
</dbReference>
<evidence type="ECO:0000313" key="2">
    <source>
        <dbReference type="EMBL" id="CAA9387302.1"/>
    </source>
</evidence>
<feature type="compositionally biased region" description="Gly residues" evidence="1">
    <location>
        <begin position="48"/>
        <end position="59"/>
    </location>
</feature>
<dbReference type="AlphaFoldDB" id="A0A6J4NGK1"/>
<organism evidence="2">
    <name type="scientific">uncultured Nocardioidaceae bacterium</name>
    <dbReference type="NCBI Taxonomy" id="253824"/>
    <lineage>
        <taxon>Bacteria</taxon>
        <taxon>Bacillati</taxon>
        <taxon>Actinomycetota</taxon>
        <taxon>Actinomycetes</taxon>
        <taxon>Propionibacteriales</taxon>
        <taxon>Nocardioidaceae</taxon>
        <taxon>environmental samples</taxon>
    </lineage>
</organism>
<protein>
    <submittedName>
        <fullName evidence="2">Uncharacterized protein</fullName>
    </submittedName>
</protein>
<feature type="non-terminal residue" evidence="2">
    <location>
        <position position="1"/>
    </location>
</feature>
<proteinExistence type="predicted"/>
<feature type="region of interest" description="Disordered" evidence="1">
    <location>
        <begin position="37"/>
        <end position="109"/>
    </location>
</feature>
<sequence>DRALATTATQAEAAAAPRRAVRCGVAVLRVRAVHAPVQHPQRDRIRGGAAGLRRGGAGHAGHRRRAAFLRRDPTLGCGDPPRLLRDAHHRRRGVRRRPRRRAGRLQRRM</sequence>
<gene>
    <name evidence="2" type="ORF">AVDCRST_MAG47-2595</name>
</gene>
<evidence type="ECO:0000256" key="1">
    <source>
        <dbReference type="SAM" id="MobiDB-lite"/>
    </source>
</evidence>
<feature type="compositionally biased region" description="Basic residues" evidence="1">
    <location>
        <begin position="87"/>
        <end position="109"/>
    </location>
</feature>
<feature type="non-terminal residue" evidence="2">
    <location>
        <position position="109"/>
    </location>
</feature>
<reference evidence="2" key="1">
    <citation type="submission" date="2020-02" db="EMBL/GenBank/DDBJ databases">
        <authorList>
            <person name="Meier V. D."/>
        </authorList>
    </citation>
    <scope>NUCLEOTIDE SEQUENCE</scope>
    <source>
        <strain evidence="2">AVDCRST_MAG47</strain>
    </source>
</reference>